<name>A0A9W4SXP5_9GLOM</name>
<protein>
    <submittedName>
        <fullName evidence="7">7026_t:CDS:1</fullName>
    </submittedName>
</protein>
<organism evidence="7 8">
    <name type="scientific">Funneliformis geosporum</name>
    <dbReference type="NCBI Taxonomy" id="1117311"/>
    <lineage>
        <taxon>Eukaryota</taxon>
        <taxon>Fungi</taxon>
        <taxon>Fungi incertae sedis</taxon>
        <taxon>Mucoromycota</taxon>
        <taxon>Glomeromycotina</taxon>
        <taxon>Glomeromycetes</taxon>
        <taxon>Glomerales</taxon>
        <taxon>Glomeraceae</taxon>
        <taxon>Funneliformis</taxon>
    </lineage>
</organism>
<accession>A0A9W4SXP5</accession>
<feature type="transmembrane region" description="Helical" evidence="6">
    <location>
        <begin position="131"/>
        <end position="149"/>
    </location>
</feature>
<dbReference type="SUPFAM" id="SSF81321">
    <property type="entry name" value="Family A G protein-coupled receptor-like"/>
    <property type="match status" value="1"/>
</dbReference>
<proteinExistence type="predicted"/>
<evidence type="ECO:0000256" key="6">
    <source>
        <dbReference type="SAM" id="Phobius"/>
    </source>
</evidence>
<reference evidence="7" key="1">
    <citation type="submission" date="2022-08" db="EMBL/GenBank/DDBJ databases">
        <authorList>
            <person name="Kallberg Y."/>
            <person name="Tangrot J."/>
            <person name="Rosling A."/>
        </authorList>
    </citation>
    <scope>NUCLEOTIDE SEQUENCE</scope>
    <source>
        <strain evidence="7">Wild A</strain>
    </source>
</reference>
<dbReference type="OrthoDB" id="5586600at2759"/>
<dbReference type="PANTHER" id="PTHR23112:SF0">
    <property type="entry name" value="TRANSMEMBRANE PROTEIN 116"/>
    <property type="match status" value="1"/>
</dbReference>
<dbReference type="Gene3D" id="1.20.1070.10">
    <property type="entry name" value="Rhodopsin 7-helix transmembrane proteins"/>
    <property type="match status" value="1"/>
</dbReference>
<dbReference type="PANTHER" id="PTHR23112">
    <property type="entry name" value="G PROTEIN-COUPLED RECEPTOR 157-RELATED"/>
    <property type="match status" value="1"/>
</dbReference>
<feature type="region of interest" description="Disordered" evidence="5">
    <location>
        <begin position="346"/>
        <end position="370"/>
    </location>
</feature>
<feature type="compositionally biased region" description="Basic and acidic residues" evidence="5">
    <location>
        <begin position="354"/>
        <end position="370"/>
    </location>
</feature>
<dbReference type="Proteomes" id="UP001153678">
    <property type="component" value="Unassembled WGS sequence"/>
</dbReference>
<evidence type="ECO:0000256" key="1">
    <source>
        <dbReference type="ARBA" id="ARBA00004141"/>
    </source>
</evidence>
<evidence type="ECO:0000256" key="4">
    <source>
        <dbReference type="ARBA" id="ARBA00023136"/>
    </source>
</evidence>
<evidence type="ECO:0000313" key="7">
    <source>
        <dbReference type="EMBL" id="CAI2184708.1"/>
    </source>
</evidence>
<keyword evidence="3 6" id="KW-1133">Transmembrane helix</keyword>
<feature type="transmembrane region" description="Helical" evidence="6">
    <location>
        <begin position="93"/>
        <end position="119"/>
    </location>
</feature>
<dbReference type="EMBL" id="CAMKVN010003429">
    <property type="protein sequence ID" value="CAI2184708.1"/>
    <property type="molecule type" value="Genomic_DNA"/>
</dbReference>
<evidence type="ECO:0000256" key="5">
    <source>
        <dbReference type="SAM" id="MobiDB-lite"/>
    </source>
</evidence>
<dbReference type="GO" id="GO:0007189">
    <property type="term" value="P:adenylate cyclase-activating G protein-coupled receptor signaling pathway"/>
    <property type="evidence" value="ECO:0007669"/>
    <property type="project" value="TreeGrafter"/>
</dbReference>
<sequence>MENQSLPSSFSNKEFNIVVNFGMVMIILNGFCTLYVLCRTLTRWIISKKSLPMALRVPFYIALSDFMIFSINFPNMLFPIIYGVPWSDSNCKIIGGITFFTISTNITLVGLLAFLTYLRICRKMYIDLGKYDYKAILFILFSGFVYTSIGLPSYGSGKYWCYTNKTSNVLPVITLVLNFGALTVTLISYSLTLREINSIRNNDGNDKNNDNVSNNVKKIEPIVVRKIIGYVLIFIFQWTPPMTYVFGQIIDYDPLWVYLVTDASVNMGGIGNMIQFIINEGWKDPYVPPTKRTSTGSSFINTSPEPTTSTQLHELTQINNTNVEFIIKVDTNTEVSETFEVLTCDNSNSSVTKDNTDNEHFTKNEETHIS</sequence>
<keyword evidence="8" id="KW-1185">Reference proteome</keyword>
<dbReference type="GO" id="GO:0004930">
    <property type="term" value="F:G protein-coupled receptor activity"/>
    <property type="evidence" value="ECO:0007669"/>
    <property type="project" value="TreeGrafter"/>
</dbReference>
<comment type="caution">
    <text evidence="7">The sequence shown here is derived from an EMBL/GenBank/DDBJ whole genome shotgun (WGS) entry which is preliminary data.</text>
</comment>
<evidence type="ECO:0000313" key="8">
    <source>
        <dbReference type="Proteomes" id="UP001153678"/>
    </source>
</evidence>
<feature type="transmembrane region" description="Helical" evidence="6">
    <location>
        <begin position="227"/>
        <end position="250"/>
    </location>
</feature>
<comment type="subcellular location">
    <subcellularLocation>
        <location evidence="1">Membrane</location>
        <topology evidence="1">Multi-pass membrane protein</topology>
    </subcellularLocation>
</comment>
<keyword evidence="2 6" id="KW-0812">Transmembrane</keyword>
<feature type="transmembrane region" description="Helical" evidence="6">
    <location>
        <begin position="59"/>
        <end position="81"/>
    </location>
</feature>
<evidence type="ECO:0000256" key="3">
    <source>
        <dbReference type="ARBA" id="ARBA00022989"/>
    </source>
</evidence>
<keyword evidence="4 6" id="KW-0472">Membrane</keyword>
<gene>
    <name evidence="7" type="ORF">FWILDA_LOCUS11712</name>
</gene>
<feature type="transmembrane region" description="Helical" evidence="6">
    <location>
        <begin position="169"/>
        <end position="191"/>
    </location>
</feature>
<dbReference type="AlphaFoldDB" id="A0A9W4SXP5"/>
<feature type="transmembrane region" description="Helical" evidence="6">
    <location>
        <begin position="15"/>
        <end position="38"/>
    </location>
</feature>
<dbReference type="GO" id="GO:0005886">
    <property type="term" value="C:plasma membrane"/>
    <property type="evidence" value="ECO:0007669"/>
    <property type="project" value="TreeGrafter"/>
</dbReference>
<evidence type="ECO:0000256" key="2">
    <source>
        <dbReference type="ARBA" id="ARBA00022692"/>
    </source>
</evidence>